<proteinExistence type="predicted"/>
<evidence type="ECO:0000313" key="2">
    <source>
        <dbReference type="EMBL" id="KXH27271.1"/>
    </source>
</evidence>
<dbReference type="AlphaFoldDB" id="A0A135RUA5"/>
<keyword evidence="3" id="KW-1185">Reference proteome</keyword>
<keyword evidence="1" id="KW-0812">Transmembrane</keyword>
<organism evidence="2 3">
    <name type="scientific">Colletotrichum simmondsii</name>
    <dbReference type="NCBI Taxonomy" id="703756"/>
    <lineage>
        <taxon>Eukaryota</taxon>
        <taxon>Fungi</taxon>
        <taxon>Dikarya</taxon>
        <taxon>Ascomycota</taxon>
        <taxon>Pezizomycotina</taxon>
        <taxon>Sordariomycetes</taxon>
        <taxon>Hypocreomycetidae</taxon>
        <taxon>Glomerellales</taxon>
        <taxon>Glomerellaceae</taxon>
        <taxon>Colletotrichum</taxon>
        <taxon>Colletotrichum acutatum species complex</taxon>
    </lineage>
</organism>
<sequence length="372" mass="40939">MFQTSKTQLLYLSALGVWGLWGFALFNGMFARLETVTSILRFPDDRPLRSSYTGLAAVDAQLTLLSAFYDVLTNARTSGPRLLFFDINYAVACANLWVLIESRRRSVRSLLLKYPAWVLVLCNANGAAIILPLYLYAVCSSTARVRDASMPWHEAAAFPLTTLVILLQPLLVFAPAWSGNGGSSLHHGCIALFQVAPVFAMAFHLSLVSIFPRKFTGTTQSSVKEARKWVVASLILAGIVASAVHFYTSVGSLLTQDIDASILRLFLPARGFEDPYESLIKKEVTSVEYTALLENLHLFSQWDWIVLCLTTIVFAHLLLSRKDGVEKIEKMRAEGTVSPNESQELIYLTVATVVLGPGAAGSFALAIREARI</sequence>
<comment type="caution">
    <text evidence="2">The sequence shown here is derived from an EMBL/GenBank/DDBJ whole genome shotgun (WGS) entry which is preliminary data.</text>
</comment>
<accession>A0A135RUA5</accession>
<evidence type="ECO:0000313" key="3">
    <source>
        <dbReference type="Proteomes" id="UP000070328"/>
    </source>
</evidence>
<keyword evidence="1" id="KW-1133">Transmembrane helix</keyword>
<dbReference type="Proteomes" id="UP000070328">
    <property type="component" value="Unassembled WGS sequence"/>
</dbReference>
<feature type="transmembrane region" description="Helical" evidence="1">
    <location>
        <begin position="83"/>
        <end position="100"/>
    </location>
</feature>
<feature type="transmembrane region" description="Helical" evidence="1">
    <location>
        <begin position="157"/>
        <end position="178"/>
    </location>
</feature>
<feature type="transmembrane region" description="Helical" evidence="1">
    <location>
        <begin position="229"/>
        <end position="247"/>
    </location>
</feature>
<feature type="transmembrane region" description="Helical" evidence="1">
    <location>
        <begin position="184"/>
        <end position="208"/>
    </location>
</feature>
<feature type="transmembrane region" description="Helical" evidence="1">
    <location>
        <begin position="51"/>
        <end position="71"/>
    </location>
</feature>
<gene>
    <name evidence="2" type="ORF">CSIM01_02555</name>
</gene>
<protein>
    <submittedName>
        <fullName evidence="2">Uncharacterized protein</fullName>
    </submittedName>
</protein>
<keyword evidence="1" id="KW-0472">Membrane</keyword>
<feature type="transmembrane region" description="Helical" evidence="1">
    <location>
        <begin position="9"/>
        <end position="31"/>
    </location>
</feature>
<dbReference type="EMBL" id="JFBX01000828">
    <property type="protein sequence ID" value="KXH27271.1"/>
    <property type="molecule type" value="Genomic_DNA"/>
</dbReference>
<feature type="transmembrane region" description="Helical" evidence="1">
    <location>
        <begin position="345"/>
        <end position="367"/>
    </location>
</feature>
<feature type="transmembrane region" description="Helical" evidence="1">
    <location>
        <begin position="116"/>
        <end position="136"/>
    </location>
</feature>
<dbReference type="OrthoDB" id="72269at2759"/>
<feature type="transmembrane region" description="Helical" evidence="1">
    <location>
        <begin position="302"/>
        <end position="319"/>
    </location>
</feature>
<reference evidence="2 3" key="1">
    <citation type="submission" date="2014-02" db="EMBL/GenBank/DDBJ databases">
        <title>The genome sequence of Colletotrichum simmondsii CBS122122.</title>
        <authorList>
            <person name="Baroncelli R."/>
            <person name="Thon M.R."/>
        </authorList>
    </citation>
    <scope>NUCLEOTIDE SEQUENCE [LARGE SCALE GENOMIC DNA]</scope>
    <source>
        <strain evidence="2 3">CBS122122</strain>
    </source>
</reference>
<name>A0A135RUA5_9PEZI</name>
<evidence type="ECO:0000256" key="1">
    <source>
        <dbReference type="SAM" id="Phobius"/>
    </source>
</evidence>